<dbReference type="InterPro" id="IPR036390">
    <property type="entry name" value="WH_DNA-bd_sf"/>
</dbReference>
<dbReference type="SMART" id="SM00418">
    <property type="entry name" value="HTH_ARSR"/>
    <property type="match status" value="1"/>
</dbReference>
<accession>A0ABU2J7A7</accession>
<dbReference type="Pfam" id="PF12840">
    <property type="entry name" value="HTH_20"/>
    <property type="match status" value="1"/>
</dbReference>
<comment type="caution">
    <text evidence="2">The sequence shown here is derived from an EMBL/GenBank/DDBJ whole genome shotgun (WGS) entry which is preliminary data.</text>
</comment>
<evidence type="ECO:0000313" key="3">
    <source>
        <dbReference type="Proteomes" id="UP001183176"/>
    </source>
</evidence>
<protein>
    <submittedName>
        <fullName evidence="2">Helix-turn-helix domain-containing protein</fullName>
    </submittedName>
</protein>
<dbReference type="InterPro" id="IPR036388">
    <property type="entry name" value="WH-like_DNA-bd_sf"/>
</dbReference>
<evidence type="ECO:0000313" key="2">
    <source>
        <dbReference type="EMBL" id="MDT0260861.1"/>
    </source>
</evidence>
<dbReference type="Proteomes" id="UP001183176">
    <property type="component" value="Unassembled WGS sequence"/>
</dbReference>
<gene>
    <name evidence="2" type="ORF">RM423_05580</name>
</gene>
<proteinExistence type="predicted"/>
<dbReference type="InterPro" id="IPR011991">
    <property type="entry name" value="ArsR-like_HTH"/>
</dbReference>
<sequence length="192" mass="21632">MKDTRDLTGSPEAMHALAHPVRLALLDLLGRDGALTATQAAELLGQLPGNVSWHLRVLARHGFVAETGERRGRRRPWALTAAGQRFDTDPVSEEERLAADALLRTVVERSFGQLRAWLASRYLADEQWRRAAALSDWTLYLTPEEAEQLRKQIYDLLEAFGDRRTDPTRRPPGARPVKAFVAIHPQQLTRLP</sequence>
<dbReference type="InterPro" id="IPR001845">
    <property type="entry name" value="HTH_ArsR_DNA-bd_dom"/>
</dbReference>
<feature type="domain" description="HTH arsR-type" evidence="1">
    <location>
        <begin position="12"/>
        <end position="103"/>
    </location>
</feature>
<dbReference type="CDD" id="cd00090">
    <property type="entry name" value="HTH_ARSR"/>
    <property type="match status" value="1"/>
</dbReference>
<organism evidence="2 3">
    <name type="scientific">Jatrophihabitans lederbergiae</name>
    <dbReference type="NCBI Taxonomy" id="3075547"/>
    <lineage>
        <taxon>Bacteria</taxon>
        <taxon>Bacillati</taxon>
        <taxon>Actinomycetota</taxon>
        <taxon>Actinomycetes</taxon>
        <taxon>Jatrophihabitantales</taxon>
        <taxon>Jatrophihabitantaceae</taxon>
        <taxon>Jatrophihabitans</taxon>
    </lineage>
</organism>
<dbReference type="SUPFAM" id="SSF46785">
    <property type="entry name" value="Winged helix' DNA-binding domain"/>
    <property type="match status" value="1"/>
</dbReference>
<reference evidence="3" key="1">
    <citation type="submission" date="2023-07" db="EMBL/GenBank/DDBJ databases">
        <title>30 novel species of actinomycetes from the DSMZ collection.</title>
        <authorList>
            <person name="Nouioui I."/>
        </authorList>
    </citation>
    <scope>NUCLEOTIDE SEQUENCE [LARGE SCALE GENOMIC DNA]</scope>
    <source>
        <strain evidence="3">DSM 44399</strain>
    </source>
</reference>
<evidence type="ECO:0000259" key="1">
    <source>
        <dbReference type="SMART" id="SM00418"/>
    </source>
</evidence>
<keyword evidence="3" id="KW-1185">Reference proteome</keyword>
<dbReference type="Gene3D" id="1.10.10.10">
    <property type="entry name" value="Winged helix-like DNA-binding domain superfamily/Winged helix DNA-binding domain"/>
    <property type="match status" value="1"/>
</dbReference>
<dbReference type="RefSeq" id="WP_311422018.1">
    <property type="nucleotide sequence ID" value="NZ_JAVREH010000005.1"/>
</dbReference>
<name>A0ABU2J7A7_9ACTN</name>
<dbReference type="EMBL" id="JAVREH010000005">
    <property type="protein sequence ID" value="MDT0260861.1"/>
    <property type="molecule type" value="Genomic_DNA"/>
</dbReference>